<name>A0A1I4U7E7_9HYPH</name>
<protein>
    <recommendedName>
        <fullName evidence="3">GcrA cell cycle regulator</fullName>
    </recommendedName>
</protein>
<dbReference type="InterPro" id="IPR011681">
    <property type="entry name" value="GcrA"/>
</dbReference>
<dbReference type="Proteomes" id="UP000199048">
    <property type="component" value="Unassembled WGS sequence"/>
</dbReference>
<dbReference type="EMBL" id="FOTK01000064">
    <property type="protein sequence ID" value="SFM84741.1"/>
    <property type="molecule type" value="Genomic_DNA"/>
</dbReference>
<gene>
    <name evidence="1" type="ORF">SAMN05192568_10648</name>
</gene>
<dbReference type="RefSeq" id="WP_092046634.1">
    <property type="nucleotide sequence ID" value="NZ_FOTK01000064.1"/>
</dbReference>
<evidence type="ECO:0000313" key="1">
    <source>
        <dbReference type="EMBL" id="SFM84741.1"/>
    </source>
</evidence>
<keyword evidence="2" id="KW-1185">Reference proteome</keyword>
<proteinExistence type="predicted"/>
<evidence type="ECO:0000313" key="2">
    <source>
        <dbReference type="Proteomes" id="UP000199048"/>
    </source>
</evidence>
<accession>A0A1I4U7E7</accession>
<reference evidence="2" key="1">
    <citation type="submission" date="2016-10" db="EMBL/GenBank/DDBJ databases">
        <authorList>
            <person name="Varghese N."/>
            <person name="Submissions S."/>
        </authorList>
    </citation>
    <scope>NUCLEOTIDE SEQUENCE [LARGE SCALE GENOMIC DNA]</scope>
    <source>
        <strain evidence="2">BL36</strain>
    </source>
</reference>
<dbReference type="STRING" id="582667.SAMN05192568_10648"/>
<dbReference type="OrthoDB" id="8003894at2"/>
<dbReference type="Pfam" id="PF07750">
    <property type="entry name" value="GcrA"/>
    <property type="match status" value="1"/>
</dbReference>
<organism evidence="1 2">
    <name type="scientific">Methylobacterium pseudosasicola</name>
    <dbReference type="NCBI Taxonomy" id="582667"/>
    <lineage>
        <taxon>Bacteria</taxon>
        <taxon>Pseudomonadati</taxon>
        <taxon>Pseudomonadota</taxon>
        <taxon>Alphaproteobacteria</taxon>
        <taxon>Hyphomicrobiales</taxon>
        <taxon>Methylobacteriaceae</taxon>
        <taxon>Methylobacterium</taxon>
    </lineage>
</organism>
<sequence>MSGRVVIKWTEAAKSRVCALYEEGRLSGTEIAALIRAEHGLQVSKSAVIGIAFRAGLSDPGGELGPYLSAARAVLDARPGNPIPHEERLRRRREARSRIAYARAKPVRASKPRARPVAKAAAAPKPKPAKAVEVGIPASLRVAIWEIRDGQCRYIADDPKGGAATYCGHVAQHGAVWCPGHFRMCTVPSRRPVNAWIPEHRRAA</sequence>
<evidence type="ECO:0008006" key="3">
    <source>
        <dbReference type="Google" id="ProtNLM"/>
    </source>
</evidence>
<dbReference type="AlphaFoldDB" id="A0A1I4U7E7"/>